<name>A0A0K2SNC4_LIMPI</name>
<dbReference type="InterPro" id="IPR032524">
    <property type="entry name" value="ABC_tran_C"/>
</dbReference>
<dbReference type="InterPro" id="IPR051309">
    <property type="entry name" value="ABCF_ATPase"/>
</dbReference>
<feature type="region of interest" description="Disordered" evidence="5">
    <location>
        <begin position="546"/>
        <end position="579"/>
    </location>
</feature>
<keyword evidence="1" id="KW-0677">Repeat</keyword>
<dbReference type="OrthoDB" id="9801441at2"/>
<gene>
    <name evidence="7" type="ORF">LIP_2484</name>
</gene>
<keyword evidence="2" id="KW-0547">Nucleotide-binding</keyword>
<evidence type="ECO:0000256" key="3">
    <source>
        <dbReference type="ARBA" id="ARBA00022840"/>
    </source>
</evidence>
<dbReference type="PATRIC" id="fig|1555112.3.peg.2533"/>
<keyword evidence="4" id="KW-0175">Coiled coil</keyword>
<accession>A0A0K2SNC4</accession>
<feature type="region of interest" description="Disordered" evidence="5">
    <location>
        <begin position="592"/>
        <end position="611"/>
    </location>
</feature>
<dbReference type="GO" id="GO:0016887">
    <property type="term" value="F:ATP hydrolysis activity"/>
    <property type="evidence" value="ECO:0007669"/>
    <property type="project" value="InterPro"/>
</dbReference>
<feature type="compositionally biased region" description="Basic and acidic residues" evidence="5">
    <location>
        <begin position="592"/>
        <end position="601"/>
    </location>
</feature>
<dbReference type="InterPro" id="IPR037118">
    <property type="entry name" value="Val-tRNA_synth_C_sf"/>
</dbReference>
<dbReference type="FunFam" id="3.40.50.300:FF:000011">
    <property type="entry name" value="Putative ABC transporter ATP-binding component"/>
    <property type="match status" value="1"/>
</dbReference>
<feature type="domain" description="ABC transporter" evidence="6">
    <location>
        <begin position="330"/>
        <end position="542"/>
    </location>
</feature>
<dbReference type="Pfam" id="PF12848">
    <property type="entry name" value="ABC_tran_Xtn"/>
    <property type="match status" value="1"/>
</dbReference>
<evidence type="ECO:0000313" key="8">
    <source>
        <dbReference type="Proteomes" id="UP000065807"/>
    </source>
</evidence>
<dbReference type="Pfam" id="PF16326">
    <property type="entry name" value="ABC_tran_CTD"/>
    <property type="match status" value="1"/>
</dbReference>
<sequence length="637" mass="71592">MVILQAAGLAKYWGAELLFKDVDLMVHEGEKVGLVGRNGSGKTTLLKVLLGRLDPDEGHLSIPSHCRLGYLSQDPELLPGRTVLQEALMAFAVLDELEERLRSLEEQMTAAQGGPEAELQRVLDQYGRLATQYEAAGGYAAETRARTVLTGLGFAEPDLAKTAELLSGGQKVRLGLARLLLEEPDLLLLDEPTNHLDLAATEWLEGYLAQMRSAAIVISHDRYFLDRVTTRTVELEDGHVSHYAGAFSFSREEKRRRQEAALEAFKRNQAERERLRQFYEKWRSTPNRKGQAMSRKKRLEKMAVLQPPKTRSKRMRLAFRMEEPSGREVLTLQDVAMAFGSRSLFAGVHLRVFRGDRVALVGPNGAGKTTLLKILHGLLQPSAGTVWWGAGVRRGYFSQDLDALDPGRTCLEEMLEIPGYTRYDAQSLLGRFLFSGEDAGKQIAQCSGGERNRLILAKLTASDANVLLLDEPTNHLDLDSKEVLEEALREYPGTILFVSHDRFFVDQVATKVWEFGPDGIHPYEGNYTAYRAQKERLREIQALREAAPQPQPRAHAQATRPQRQPASRRDGRQKGRQDLQALESRIQELEGRKAELEERLADPQAYREGAGRELTLEYRAVAGELDRLYDQWAEAVE</sequence>
<dbReference type="InterPro" id="IPR032781">
    <property type="entry name" value="ABC_tran_Xtn"/>
</dbReference>
<dbReference type="PROSITE" id="PS50893">
    <property type="entry name" value="ABC_TRANSPORTER_2"/>
    <property type="match status" value="2"/>
</dbReference>
<feature type="compositionally biased region" description="Low complexity" evidence="5">
    <location>
        <begin position="546"/>
        <end position="565"/>
    </location>
</feature>
<evidence type="ECO:0000256" key="1">
    <source>
        <dbReference type="ARBA" id="ARBA00022737"/>
    </source>
</evidence>
<evidence type="ECO:0000256" key="2">
    <source>
        <dbReference type="ARBA" id="ARBA00022741"/>
    </source>
</evidence>
<dbReference type="InterPro" id="IPR003439">
    <property type="entry name" value="ABC_transporter-like_ATP-bd"/>
</dbReference>
<dbReference type="PANTHER" id="PTHR42855">
    <property type="entry name" value="ABC TRANSPORTER ATP-BINDING SUBUNIT"/>
    <property type="match status" value="1"/>
</dbReference>
<proteinExistence type="predicted"/>
<feature type="coiled-coil region" evidence="4">
    <location>
        <begin position="87"/>
        <end position="114"/>
    </location>
</feature>
<dbReference type="Pfam" id="PF00005">
    <property type="entry name" value="ABC_tran"/>
    <property type="match status" value="2"/>
</dbReference>
<dbReference type="EMBL" id="AP014924">
    <property type="protein sequence ID" value="BAS28324.1"/>
    <property type="molecule type" value="Genomic_DNA"/>
</dbReference>
<dbReference type="CDD" id="cd03221">
    <property type="entry name" value="ABCF_EF-3"/>
    <property type="match status" value="2"/>
</dbReference>
<organism evidence="7 8">
    <name type="scientific">Limnochorda pilosa</name>
    <dbReference type="NCBI Taxonomy" id="1555112"/>
    <lineage>
        <taxon>Bacteria</taxon>
        <taxon>Bacillati</taxon>
        <taxon>Bacillota</taxon>
        <taxon>Limnochordia</taxon>
        <taxon>Limnochordales</taxon>
        <taxon>Limnochordaceae</taxon>
        <taxon>Limnochorda</taxon>
    </lineage>
</organism>
<dbReference type="KEGG" id="lpil:LIP_2484"/>
<dbReference type="STRING" id="1555112.LIP_2484"/>
<keyword evidence="8" id="KW-1185">Reference proteome</keyword>
<reference evidence="8" key="2">
    <citation type="journal article" date="2016" name="Int. J. Syst. Evol. Microbiol.">
        <title>Complete genome sequence and cell structure of Limnochorda pilosa, a Gram-negative spore-former within the phylum Firmicutes.</title>
        <authorList>
            <person name="Watanabe M."/>
            <person name="Kojima H."/>
            <person name="Fukui M."/>
        </authorList>
    </citation>
    <scope>NUCLEOTIDE SEQUENCE [LARGE SCALE GENOMIC DNA]</scope>
    <source>
        <strain evidence="8">HC45</strain>
    </source>
</reference>
<protein>
    <submittedName>
        <fullName evidence="7">Multidrug ABC transporter ATP-binding protein</fullName>
    </submittedName>
</protein>
<dbReference type="InterPro" id="IPR017871">
    <property type="entry name" value="ABC_transporter-like_CS"/>
</dbReference>
<dbReference type="InterPro" id="IPR027417">
    <property type="entry name" value="P-loop_NTPase"/>
</dbReference>
<dbReference type="SUPFAM" id="SSF52540">
    <property type="entry name" value="P-loop containing nucleoside triphosphate hydrolases"/>
    <property type="match status" value="2"/>
</dbReference>
<feature type="domain" description="ABC transporter" evidence="6">
    <location>
        <begin position="4"/>
        <end position="262"/>
    </location>
</feature>
<evidence type="ECO:0000256" key="5">
    <source>
        <dbReference type="SAM" id="MobiDB-lite"/>
    </source>
</evidence>
<dbReference type="PROSITE" id="PS00211">
    <property type="entry name" value="ABC_TRANSPORTER_1"/>
    <property type="match status" value="2"/>
</dbReference>
<dbReference type="RefSeq" id="WP_068138506.1">
    <property type="nucleotide sequence ID" value="NZ_AP014924.1"/>
</dbReference>
<dbReference type="GO" id="GO:0003677">
    <property type="term" value="F:DNA binding"/>
    <property type="evidence" value="ECO:0007669"/>
    <property type="project" value="InterPro"/>
</dbReference>
<dbReference type="Gene3D" id="3.40.50.300">
    <property type="entry name" value="P-loop containing nucleotide triphosphate hydrolases"/>
    <property type="match status" value="2"/>
</dbReference>
<dbReference type="AlphaFoldDB" id="A0A0K2SNC4"/>
<feature type="compositionally biased region" description="Basic and acidic residues" evidence="5">
    <location>
        <begin position="567"/>
        <end position="577"/>
    </location>
</feature>
<dbReference type="PANTHER" id="PTHR42855:SF2">
    <property type="entry name" value="DRUG RESISTANCE ABC TRANSPORTER,ATP-BINDING PROTEIN"/>
    <property type="match status" value="1"/>
</dbReference>
<evidence type="ECO:0000313" key="7">
    <source>
        <dbReference type="EMBL" id="BAS28324.1"/>
    </source>
</evidence>
<dbReference type="Proteomes" id="UP000065807">
    <property type="component" value="Chromosome"/>
</dbReference>
<dbReference type="GO" id="GO:0005524">
    <property type="term" value="F:ATP binding"/>
    <property type="evidence" value="ECO:0007669"/>
    <property type="project" value="UniProtKB-KW"/>
</dbReference>
<dbReference type="InterPro" id="IPR003593">
    <property type="entry name" value="AAA+_ATPase"/>
</dbReference>
<evidence type="ECO:0000259" key="6">
    <source>
        <dbReference type="PROSITE" id="PS50893"/>
    </source>
</evidence>
<dbReference type="Gene3D" id="1.10.287.380">
    <property type="entry name" value="Valyl-tRNA synthetase, C-terminal domain"/>
    <property type="match status" value="1"/>
</dbReference>
<evidence type="ECO:0000256" key="4">
    <source>
        <dbReference type="SAM" id="Coils"/>
    </source>
</evidence>
<keyword evidence="3 7" id="KW-0067">ATP-binding</keyword>
<dbReference type="SMART" id="SM00382">
    <property type="entry name" value="AAA"/>
    <property type="match status" value="2"/>
</dbReference>
<dbReference type="FunFam" id="3.40.50.300:FF:000309">
    <property type="entry name" value="ABC transporter ATP-binding protein"/>
    <property type="match status" value="1"/>
</dbReference>
<reference evidence="8" key="1">
    <citation type="submission" date="2015-07" db="EMBL/GenBank/DDBJ databases">
        <title>Complete genome sequence and phylogenetic analysis of Limnochorda pilosa.</title>
        <authorList>
            <person name="Watanabe M."/>
            <person name="Kojima H."/>
            <person name="Fukui M."/>
        </authorList>
    </citation>
    <scope>NUCLEOTIDE SEQUENCE [LARGE SCALE GENOMIC DNA]</scope>
    <source>
        <strain evidence="8">HC45</strain>
    </source>
</reference>